<protein>
    <submittedName>
        <fullName evidence="2">Alpha/beta hydrolase</fullName>
    </submittedName>
</protein>
<gene>
    <name evidence="2" type="ORF">KME25_13685</name>
</gene>
<reference evidence="2" key="2">
    <citation type="journal article" date="2022" name="Microbiol. Resour. Announc.">
        <title>Metagenome Sequencing to Explore Phylogenomics of Terrestrial Cyanobacteria.</title>
        <authorList>
            <person name="Ward R.D."/>
            <person name="Stajich J.E."/>
            <person name="Johansen J.R."/>
            <person name="Huntemann M."/>
            <person name="Clum A."/>
            <person name="Foster B."/>
            <person name="Foster B."/>
            <person name="Roux S."/>
            <person name="Palaniappan K."/>
            <person name="Varghese N."/>
            <person name="Mukherjee S."/>
            <person name="Reddy T.B.K."/>
            <person name="Daum C."/>
            <person name="Copeland A."/>
            <person name="Chen I.A."/>
            <person name="Ivanova N.N."/>
            <person name="Kyrpides N.C."/>
            <person name="Shapiro N."/>
            <person name="Eloe-Fadrosh E.A."/>
            <person name="Pietrasiak N."/>
        </authorList>
    </citation>
    <scope>NUCLEOTIDE SEQUENCE</scope>
    <source>
        <strain evidence="2">CPER-KK1</strain>
    </source>
</reference>
<feature type="domain" description="AB hydrolase-1" evidence="1">
    <location>
        <begin position="26"/>
        <end position="251"/>
    </location>
</feature>
<dbReference type="InterPro" id="IPR029058">
    <property type="entry name" value="AB_hydrolase_fold"/>
</dbReference>
<reference evidence="2" key="1">
    <citation type="submission" date="2021-05" db="EMBL/GenBank/DDBJ databases">
        <authorList>
            <person name="Pietrasiak N."/>
            <person name="Ward R."/>
            <person name="Stajich J.E."/>
            <person name="Kurbessoian T."/>
        </authorList>
    </citation>
    <scope>NUCLEOTIDE SEQUENCE</scope>
    <source>
        <strain evidence="2">CPER-KK1</strain>
    </source>
</reference>
<dbReference type="AlphaFoldDB" id="A0A951PK77"/>
<dbReference type="PANTHER" id="PTHR43798">
    <property type="entry name" value="MONOACYLGLYCEROL LIPASE"/>
    <property type="match status" value="1"/>
</dbReference>
<dbReference type="GO" id="GO:0016787">
    <property type="term" value="F:hydrolase activity"/>
    <property type="evidence" value="ECO:0007669"/>
    <property type="project" value="UniProtKB-KW"/>
</dbReference>
<evidence type="ECO:0000259" key="1">
    <source>
        <dbReference type="Pfam" id="PF00561"/>
    </source>
</evidence>
<dbReference type="InterPro" id="IPR000639">
    <property type="entry name" value="Epox_hydrolase-like"/>
</dbReference>
<evidence type="ECO:0000313" key="3">
    <source>
        <dbReference type="Proteomes" id="UP000753908"/>
    </source>
</evidence>
<proteinExistence type="predicted"/>
<dbReference type="SUPFAM" id="SSF53474">
    <property type="entry name" value="alpha/beta-Hydrolases"/>
    <property type="match status" value="1"/>
</dbReference>
<keyword evidence="2" id="KW-0378">Hydrolase</keyword>
<organism evidence="2 3">
    <name type="scientific">Symplocastrum torsivum CPER-KK1</name>
    <dbReference type="NCBI Taxonomy" id="450513"/>
    <lineage>
        <taxon>Bacteria</taxon>
        <taxon>Bacillati</taxon>
        <taxon>Cyanobacteriota</taxon>
        <taxon>Cyanophyceae</taxon>
        <taxon>Oscillatoriophycideae</taxon>
        <taxon>Oscillatoriales</taxon>
        <taxon>Microcoleaceae</taxon>
        <taxon>Symplocastrum</taxon>
    </lineage>
</organism>
<dbReference type="PRINTS" id="PR00111">
    <property type="entry name" value="ABHYDROLASE"/>
</dbReference>
<dbReference type="InterPro" id="IPR000073">
    <property type="entry name" value="AB_hydrolase_1"/>
</dbReference>
<comment type="caution">
    <text evidence="2">The sequence shown here is derived from an EMBL/GenBank/DDBJ whole genome shotgun (WGS) entry which is preliminary data.</text>
</comment>
<dbReference type="Pfam" id="PF00561">
    <property type="entry name" value="Abhydrolase_1"/>
    <property type="match status" value="1"/>
</dbReference>
<accession>A0A951PK77</accession>
<name>A0A951PK77_9CYAN</name>
<dbReference type="InterPro" id="IPR050266">
    <property type="entry name" value="AB_hydrolase_sf"/>
</dbReference>
<evidence type="ECO:0000313" key="2">
    <source>
        <dbReference type="EMBL" id="MBW4545480.1"/>
    </source>
</evidence>
<dbReference type="Gene3D" id="3.40.50.1820">
    <property type="entry name" value="alpha/beta hydrolase"/>
    <property type="match status" value="1"/>
</dbReference>
<sequence length="282" mass="31866">MNLPLRNSRIKLQSGQLFWREVGQGPVLVFLHGSWNDGSQWLPVIQQLSQDYHCLAPDLLGFGDSLKPKLHYSIQLEVECLAEYLELLHLPQVYLIGHSLGGWIAASYASKYPEKVRGLVLLAPEGVQVEGQRGRWRGSRWLVGRSSIGYSILRSLLPLARLFGRHKGIEQALQQRQLLNSSPTACQLLFQRRRAEIQAELLQEQLDWLKVPTLILQGSRDTTDAIARSQTYGDKLPQAYLEMIEQAGHDLPEAFSELVAQYINDFVVTQEESVQTDNVVGL</sequence>
<dbReference type="Proteomes" id="UP000753908">
    <property type="component" value="Unassembled WGS sequence"/>
</dbReference>
<dbReference type="EMBL" id="JAHHIF010000015">
    <property type="protein sequence ID" value="MBW4545480.1"/>
    <property type="molecule type" value="Genomic_DNA"/>
</dbReference>
<dbReference type="PRINTS" id="PR00412">
    <property type="entry name" value="EPOXHYDRLASE"/>
</dbReference>